<organism evidence="3">
    <name type="scientific">Mucor ambiguus</name>
    <dbReference type="NCBI Taxonomy" id="91626"/>
    <lineage>
        <taxon>Eukaryota</taxon>
        <taxon>Fungi</taxon>
        <taxon>Fungi incertae sedis</taxon>
        <taxon>Mucoromycota</taxon>
        <taxon>Mucoromycotina</taxon>
        <taxon>Mucoromycetes</taxon>
        <taxon>Mucorales</taxon>
        <taxon>Mucorineae</taxon>
        <taxon>Mucoraceae</taxon>
        <taxon>Mucor</taxon>
    </lineage>
</organism>
<evidence type="ECO:0000256" key="1">
    <source>
        <dbReference type="SAM" id="MobiDB-lite"/>
    </source>
</evidence>
<evidence type="ECO:0000259" key="2">
    <source>
        <dbReference type="PROSITE" id="PS00028"/>
    </source>
</evidence>
<proteinExistence type="predicted"/>
<feature type="compositionally biased region" description="Basic and acidic residues" evidence="1">
    <location>
        <begin position="161"/>
        <end position="174"/>
    </location>
</feature>
<gene>
    <name evidence="3" type="ORF">MAM1_0004c00509</name>
</gene>
<dbReference type="InterPro" id="IPR013087">
    <property type="entry name" value="Znf_C2H2_type"/>
</dbReference>
<dbReference type="AlphaFoldDB" id="A0A0C9MGI3"/>
<sequence>MAAKKKQPSKKEVLTFTYPCYICGNILSKARQAISHVEVIHGYKLPVRQVGHKRPQDPHYEYNNDPETDDDYDVSHYACASCWFHCPEAGLKELSDHVNEAHHPDNVKPEKNKHGEIKGGEVTDSDITNNLNQAKHNANKAEGIVDNKEDKDGEDQVMADTDDKNDKKGDPKDIGDIYQKLNELADMFQRVLKGKDDKA</sequence>
<reference evidence="3" key="1">
    <citation type="submission" date="2014-09" db="EMBL/GenBank/DDBJ databases">
        <title>Draft genome sequence of an oleaginous Mucoromycotina fungus Mucor ambiguus NBRC6742.</title>
        <authorList>
            <person name="Takeda I."/>
            <person name="Yamane N."/>
            <person name="Morita T."/>
            <person name="Tamano K."/>
            <person name="Machida M."/>
            <person name="Baker S."/>
            <person name="Koike H."/>
        </authorList>
    </citation>
    <scope>NUCLEOTIDE SEQUENCE</scope>
    <source>
        <strain evidence="3">NBRC 6742</strain>
    </source>
</reference>
<feature type="compositionally biased region" description="Polar residues" evidence="1">
    <location>
        <begin position="125"/>
        <end position="136"/>
    </location>
</feature>
<protein>
    <recommendedName>
        <fullName evidence="2">C2H2-type domain-containing protein</fullName>
    </recommendedName>
</protein>
<dbReference type="OrthoDB" id="2287072at2759"/>
<dbReference type="PROSITE" id="PS00028">
    <property type="entry name" value="ZINC_FINGER_C2H2_1"/>
    <property type="match status" value="1"/>
</dbReference>
<feature type="domain" description="C2H2-type" evidence="2">
    <location>
        <begin position="20"/>
        <end position="41"/>
    </location>
</feature>
<name>A0A0C9MGI3_9FUNG</name>
<dbReference type="EMBL" id="DF836293">
    <property type="protein sequence ID" value="GAN01078.1"/>
    <property type="molecule type" value="Genomic_DNA"/>
</dbReference>
<feature type="compositionally biased region" description="Basic and acidic residues" evidence="1">
    <location>
        <begin position="101"/>
        <end position="121"/>
    </location>
</feature>
<evidence type="ECO:0000313" key="3">
    <source>
        <dbReference type="EMBL" id="GAN01078.1"/>
    </source>
</evidence>
<dbReference type="Proteomes" id="UP000053815">
    <property type="component" value="Unassembled WGS sequence"/>
</dbReference>
<feature type="region of interest" description="Disordered" evidence="1">
    <location>
        <begin position="101"/>
        <end position="174"/>
    </location>
</feature>
<accession>A0A0C9MGI3</accession>
<evidence type="ECO:0000313" key="4">
    <source>
        <dbReference type="Proteomes" id="UP000053815"/>
    </source>
</evidence>
<keyword evidence="4" id="KW-1185">Reference proteome</keyword>